<sequence>MKRNFEAKIKRLFLTPFASWLFVALIVTGAVVMLVLLRQNRAHDVAEAQRQAQLRAAAIADRAKLSAGLMEVLFSDVQGALTATLNAVPREGTLAFLERWREVNPLVADAALVNALGVPDPGATAIAPMMADWLSKTPWHSGAVAEKIPAPEDSSATAWEPLREKLRTAAARAPWHARGDDTGEPGSDGIATGSVGALPPSDDYTKRETWPERRRRLGIPFAERAGWDGAPGGLFAWRMCDDDIVMAVSVNLHELSRLLSIALPSEAQSGGRYQLLTAGGDGFPIHDELLPGWRVAAAHNTSDVSALFSGETLYISASLLVILAASLGILLLLGFQKRMRENEIIAAVTDYASHEMRTDVQEILCCTDPDALSSDAAVEHLTKARTSMIYYASGRLSETVAFVLDFFPRVMRGGKLWTENVNVSQVAGKLLDEFTTVMRTAGIPMGFLSGPPEEPVHLASNETAISIILRNLIENACLRAPADNRMVELFIRENAAAGMIELRVRDYGPAIPGAELGRIFKARWRPKDEERGHGIGLPLCRKLARSLGGDLAHETPADGAGGNIFILSLANNKQT</sequence>
<accession>A0A2U8E3Z6</accession>
<dbReference type="OrthoDB" id="9813151at2"/>
<dbReference type="Pfam" id="PF02518">
    <property type="entry name" value="HATPase_c"/>
    <property type="match status" value="1"/>
</dbReference>
<keyword evidence="6" id="KW-0067">ATP-binding</keyword>
<dbReference type="AlphaFoldDB" id="A0A2U8E3Z6"/>
<keyword evidence="8" id="KW-1133">Transmembrane helix</keyword>
<dbReference type="Proteomes" id="UP000244896">
    <property type="component" value="Chromosome"/>
</dbReference>
<dbReference type="SMART" id="SM00387">
    <property type="entry name" value="HATPase_c"/>
    <property type="match status" value="1"/>
</dbReference>
<evidence type="ECO:0000313" key="10">
    <source>
        <dbReference type="EMBL" id="AWI09623.1"/>
    </source>
</evidence>
<feature type="transmembrane region" description="Helical" evidence="8">
    <location>
        <begin position="12"/>
        <end position="37"/>
    </location>
</feature>
<keyword evidence="11" id="KW-1185">Reference proteome</keyword>
<name>A0A2U8E3Z6_9BACT</name>
<evidence type="ECO:0000256" key="1">
    <source>
        <dbReference type="ARBA" id="ARBA00000085"/>
    </source>
</evidence>
<evidence type="ECO:0000256" key="2">
    <source>
        <dbReference type="ARBA" id="ARBA00012438"/>
    </source>
</evidence>
<feature type="region of interest" description="Disordered" evidence="7">
    <location>
        <begin position="170"/>
        <end position="210"/>
    </location>
</feature>
<evidence type="ECO:0000256" key="4">
    <source>
        <dbReference type="ARBA" id="ARBA00022741"/>
    </source>
</evidence>
<evidence type="ECO:0000256" key="3">
    <source>
        <dbReference type="ARBA" id="ARBA00022679"/>
    </source>
</evidence>
<dbReference type="RefSeq" id="WP_108825434.1">
    <property type="nucleotide sequence ID" value="NZ_CP023004.1"/>
</dbReference>
<keyword evidence="8" id="KW-0812">Transmembrane</keyword>
<keyword evidence="4" id="KW-0547">Nucleotide-binding</keyword>
<gene>
    <name evidence="10" type="ORF">CKA38_10520</name>
</gene>
<dbReference type="GO" id="GO:0005524">
    <property type="term" value="F:ATP binding"/>
    <property type="evidence" value="ECO:0007669"/>
    <property type="project" value="UniProtKB-KW"/>
</dbReference>
<evidence type="ECO:0000259" key="9">
    <source>
        <dbReference type="PROSITE" id="PS50109"/>
    </source>
</evidence>
<reference evidence="10 11" key="1">
    <citation type="journal article" date="2018" name="Syst. Appl. Microbiol.">
        <title>Ereboglobus luteus gen. nov. sp. nov. from cockroach guts, and new insights into the oxygen relationship of the genera Opitutus and Didymococcus (Verrucomicrobia: Opitutaceae).</title>
        <authorList>
            <person name="Tegtmeier D."/>
            <person name="Belitz A."/>
            <person name="Radek R."/>
            <person name="Heimerl T."/>
            <person name="Brune A."/>
        </authorList>
    </citation>
    <scope>NUCLEOTIDE SEQUENCE [LARGE SCALE GENOMIC DNA]</scope>
    <source>
        <strain evidence="10 11">Ho45</strain>
    </source>
</reference>
<dbReference type="GO" id="GO:0004673">
    <property type="term" value="F:protein histidine kinase activity"/>
    <property type="evidence" value="ECO:0007669"/>
    <property type="project" value="UniProtKB-EC"/>
</dbReference>
<dbReference type="InterPro" id="IPR005467">
    <property type="entry name" value="His_kinase_dom"/>
</dbReference>
<dbReference type="InterPro" id="IPR036890">
    <property type="entry name" value="HATPase_C_sf"/>
</dbReference>
<keyword evidence="3" id="KW-0808">Transferase</keyword>
<dbReference type="PANTHER" id="PTHR44936">
    <property type="entry name" value="SENSOR PROTEIN CREC"/>
    <property type="match status" value="1"/>
</dbReference>
<dbReference type="PROSITE" id="PS50109">
    <property type="entry name" value="HIS_KIN"/>
    <property type="match status" value="1"/>
</dbReference>
<feature type="transmembrane region" description="Helical" evidence="8">
    <location>
        <begin position="313"/>
        <end position="335"/>
    </location>
</feature>
<dbReference type="KEGG" id="elut:CKA38_10520"/>
<comment type="catalytic activity">
    <reaction evidence="1">
        <text>ATP + protein L-histidine = ADP + protein N-phospho-L-histidine.</text>
        <dbReference type="EC" id="2.7.13.3"/>
    </reaction>
</comment>
<evidence type="ECO:0000256" key="5">
    <source>
        <dbReference type="ARBA" id="ARBA00022777"/>
    </source>
</evidence>
<dbReference type="PANTHER" id="PTHR44936:SF10">
    <property type="entry name" value="SENSOR PROTEIN RSTB"/>
    <property type="match status" value="1"/>
</dbReference>
<feature type="domain" description="Histidine kinase" evidence="9">
    <location>
        <begin position="351"/>
        <end position="573"/>
    </location>
</feature>
<dbReference type="InterPro" id="IPR050980">
    <property type="entry name" value="2C_sensor_his_kinase"/>
</dbReference>
<keyword evidence="8" id="KW-0472">Membrane</keyword>
<evidence type="ECO:0000313" key="11">
    <source>
        <dbReference type="Proteomes" id="UP000244896"/>
    </source>
</evidence>
<keyword evidence="5" id="KW-0418">Kinase</keyword>
<evidence type="ECO:0000256" key="6">
    <source>
        <dbReference type="ARBA" id="ARBA00022840"/>
    </source>
</evidence>
<protein>
    <recommendedName>
        <fullName evidence="2">histidine kinase</fullName>
        <ecNumber evidence="2">2.7.13.3</ecNumber>
    </recommendedName>
</protein>
<dbReference type="EMBL" id="CP023004">
    <property type="protein sequence ID" value="AWI09623.1"/>
    <property type="molecule type" value="Genomic_DNA"/>
</dbReference>
<dbReference type="EC" id="2.7.13.3" evidence="2"/>
<evidence type="ECO:0000256" key="7">
    <source>
        <dbReference type="SAM" id="MobiDB-lite"/>
    </source>
</evidence>
<organism evidence="10 11">
    <name type="scientific">Ereboglobus luteus</name>
    <dbReference type="NCBI Taxonomy" id="1796921"/>
    <lineage>
        <taxon>Bacteria</taxon>
        <taxon>Pseudomonadati</taxon>
        <taxon>Verrucomicrobiota</taxon>
        <taxon>Opitutia</taxon>
        <taxon>Opitutales</taxon>
        <taxon>Opitutaceae</taxon>
        <taxon>Ereboglobus</taxon>
    </lineage>
</organism>
<evidence type="ECO:0000256" key="8">
    <source>
        <dbReference type="SAM" id="Phobius"/>
    </source>
</evidence>
<dbReference type="SUPFAM" id="SSF55874">
    <property type="entry name" value="ATPase domain of HSP90 chaperone/DNA topoisomerase II/histidine kinase"/>
    <property type="match status" value="1"/>
</dbReference>
<proteinExistence type="predicted"/>
<dbReference type="Gene3D" id="3.30.565.10">
    <property type="entry name" value="Histidine kinase-like ATPase, C-terminal domain"/>
    <property type="match status" value="1"/>
</dbReference>
<dbReference type="InterPro" id="IPR003594">
    <property type="entry name" value="HATPase_dom"/>
</dbReference>